<reference evidence="1 2" key="1">
    <citation type="submission" date="2022-03" db="EMBL/GenBank/DDBJ databases">
        <title>Ignatzschineria rhizosphaerae HR5S32.</title>
        <authorList>
            <person name="Sun J.Q."/>
            <person name="Feng J.Y."/>
        </authorList>
    </citation>
    <scope>NUCLEOTIDE SEQUENCE [LARGE SCALE GENOMIC DNA]</scope>
    <source>
        <strain evidence="1 2">HR5S32</strain>
    </source>
</reference>
<dbReference type="EMBL" id="CP093379">
    <property type="protein sequence ID" value="UNM97465.1"/>
    <property type="molecule type" value="Genomic_DNA"/>
</dbReference>
<dbReference type="PROSITE" id="PS51257">
    <property type="entry name" value="PROKAR_LIPOPROTEIN"/>
    <property type="match status" value="1"/>
</dbReference>
<evidence type="ECO:0000313" key="1">
    <source>
        <dbReference type="EMBL" id="UNM97465.1"/>
    </source>
</evidence>
<dbReference type="Proteomes" id="UP000829542">
    <property type="component" value="Chromosome"/>
</dbReference>
<proteinExistence type="predicted"/>
<dbReference type="RefSeq" id="WP_242153022.1">
    <property type="nucleotide sequence ID" value="NZ_CP093379.1"/>
</dbReference>
<name>A0ABY3X6E8_9GAMM</name>
<keyword evidence="2" id="KW-1185">Reference proteome</keyword>
<gene>
    <name evidence="1" type="ORF">MMG00_06380</name>
</gene>
<evidence type="ECO:0000313" key="2">
    <source>
        <dbReference type="Proteomes" id="UP000829542"/>
    </source>
</evidence>
<sequence>MPATKNNILNAFNNWVLGGFILTFSCGVSYAKEPQLQEEWSFRIAPYIWAASVHGDLGHRYIGTHYVKSRFSDIVSNVDLSAMVMGEARKGSYSFLFDFMYIDSSLQYRLPPQVPANEIDASGRVITGFAGMGYTIWSNQFTRLDLVGGVRAWHTDVDLSLSGGPFTGRSAGINKSWLDVTAGLRGYYKINDQFSMTAWGLAGKGGAKSDWDVALLLNWSMTKDFTIAAGYRATGVDYRRKGVVYDVTQKGPMIGISYRF</sequence>
<accession>A0ABY3X6E8</accession>
<organism evidence="1 2">
    <name type="scientific">Ignatzschineria rhizosphaerae</name>
    <dbReference type="NCBI Taxonomy" id="2923279"/>
    <lineage>
        <taxon>Bacteria</taxon>
        <taxon>Pseudomonadati</taxon>
        <taxon>Pseudomonadota</taxon>
        <taxon>Gammaproteobacteria</taxon>
        <taxon>Cardiobacteriales</taxon>
        <taxon>Ignatzschineriaceae</taxon>
        <taxon>Ignatzschineria</taxon>
    </lineage>
</organism>
<evidence type="ECO:0008006" key="3">
    <source>
        <dbReference type="Google" id="ProtNLM"/>
    </source>
</evidence>
<protein>
    <recommendedName>
        <fullName evidence="3">Outer membrane protein beta-barrel domain-containing protein</fullName>
    </recommendedName>
</protein>